<dbReference type="EMBL" id="BARV01008358">
    <property type="protein sequence ID" value="GAI03174.1"/>
    <property type="molecule type" value="Genomic_DNA"/>
</dbReference>
<keyword evidence="1" id="KW-0472">Membrane</keyword>
<gene>
    <name evidence="2" type="ORF">S06H3_16822</name>
</gene>
<protein>
    <submittedName>
        <fullName evidence="2">Uncharacterized protein</fullName>
    </submittedName>
</protein>
<keyword evidence="1" id="KW-0812">Transmembrane</keyword>
<dbReference type="AlphaFoldDB" id="X1M9Y0"/>
<name>X1M9Y0_9ZZZZ</name>
<keyword evidence="1" id="KW-1133">Transmembrane helix</keyword>
<accession>X1M9Y0</accession>
<organism evidence="2">
    <name type="scientific">marine sediment metagenome</name>
    <dbReference type="NCBI Taxonomy" id="412755"/>
    <lineage>
        <taxon>unclassified sequences</taxon>
        <taxon>metagenomes</taxon>
        <taxon>ecological metagenomes</taxon>
    </lineage>
</organism>
<comment type="caution">
    <text evidence="2">The sequence shown here is derived from an EMBL/GenBank/DDBJ whole genome shotgun (WGS) entry which is preliminary data.</text>
</comment>
<proteinExistence type="predicted"/>
<feature type="transmembrane region" description="Helical" evidence="1">
    <location>
        <begin position="12"/>
        <end position="32"/>
    </location>
</feature>
<evidence type="ECO:0000256" key="1">
    <source>
        <dbReference type="SAM" id="Phobius"/>
    </source>
</evidence>
<feature type="non-terminal residue" evidence="2">
    <location>
        <position position="68"/>
    </location>
</feature>
<reference evidence="2" key="1">
    <citation type="journal article" date="2014" name="Front. Microbiol.">
        <title>High frequency of phylogenetically diverse reductive dehalogenase-homologous genes in deep subseafloor sedimentary metagenomes.</title>
        <authorList>
            <person name="Kawai M."/>
            <person name="Futagami T."/>
            <person name="Toyoda A."/>
            <person name="Takaki Y."/>
            <person name="Nishi S."/>
            <person name="Hori S."/>
            <person name="Arai W."/>
            <person name="Tsubouchi T."/>
            <person name="Morono Y."/>
            <person name="Uchiyama I."/>
            <person name="Ito T."/>
            <person name="Fujiyama A."/>
            <person name="Inagaki F."/>
            <person name="Takami H."/>
        </authorList>
    </citation>
    <scope>NUCLEOTIDE SEQUENCE</scope>
    <source>
        <strain evidence="2">Expedition CK06-06</strain>
    </source>
</reference>
<sequence length="68" mass="7486">MLRSFKDLLSPLGVGQMAPILFLYAAKIPTIFLGISDYSLRIIPLLSGIGSLIIFFFLSRKILNKTAA</sequence>
<evidence type="ECO:0000313" key="2">
    <source>
        <dbReference type="EMBL" id="GAI03174.1"/>
    </source>
</evidence>
<feature type="transmembrane region" description="Helical" evidence="1">
    <location>
        <begin position="38"/>
        <end position="58"/>
    </location>
</feature>